<evidence type="ECO:0000313" key="1">
    <source>
        <dbReference type="EMBL" id="SVE18727.1"/>
    </source>
</evidence>
<gene>
    <name evidence="1" type="ORF">METZ01_LOCUS471581</name>
</gene>
<organism evidence="1">
    <name type="scientific">marine metagenome</name>
    <dbReference type="NCBI Taxonomy" id="408172"/>
    <lineage>
        <taxon>unclassified sequences</taxon>
        <taxon>metagenomes</taxon>
        <taxon>ecological metagenomes</taxon>
    </lineage>
</organism>
<proteinExistence type="predicted"/>
<sequence length="70" mass="7286">MSGKINSAGAKSGIIGTTELDYEEGTWTPSVVGGSLTISSTYRAIYIKVGNIIHIQSYMVFNSNGAGTGL</sequence>
<dbReference type="AlphaFoldDB" id="A0A383BF25"/>
<name>A0A383BF25_9ZZZZ</name>
<accession>A0A383BF25</accession>
<reference evidence="1" key="1">
    <citation type="submission" date="2018-05" db="EMBL/GenBank/DDBJ databases">
        <authorList>
            <person name="Lanie J.A."/>
            <person name="Ng W.-L."/>
            <person name="Kazmierczak K.M."/>
            <person name="Andrzejewski T.M."/>
            <person name="Davidsen T.M."/>
            <person name="Wayne K.J."/>
            <person name="Tettelin H."/>
            <person name="Glass J.I."/>
            <person name="Rusch D."/>
            <person name="Podicherti R."/>
            <person name="Tsui H.-C.T."/>
            <person name="Winkler M.E."/>
        </authorList>
    </citation>
    <scope>NUCLEOTIDE SEQUENCE</scope>
</reference>
<protein>
    <submittedName>
        <fullName evidence="1">Uncharacterized protein</fullName>
    </submittedName>
</protein>
<feature type="non-terminal residue" evidence="1">
    <location>
        <position position="70"/>
    </location>
</feature>
<dbReference type="EMBL" id="UINC01200028">
    <property type="protein sequence ID" value="SVE18727.1"/>
    <property type="molecule type" value="Genomic_DNA"/>
</dbReference>